<keyword evidence="4" id="KW-0547">Nucleotide-binding</keyword>
<sequence>MIEAIESIEEFVKEINFNEFINDDKTASAVIRKFEAIGEATKNIPNSIREKNAHIPWSQMAGIRDRLIHGYFSIDYILIWSAIHNEIPKIKNE</sequence>
<dbReference type="GO" id="GO:0016787">
    <property type="term" value="F:hydrolase activity"/>
    <property type="evidence" value="ECO:0007669"/>
    <property type="project" value="UniProtKB-KW"/>
</dbReference>
<dbReference type="InterPro" id="IPR051813">
    <property type="entry name" value="HepT_RNase_toxin"/>
</dbReference>
<dbReference type="Pfam" id="PF01934">
    <property type="entry name" value="HepT-like"/>
    <property type="match status" value="1"/>
</dbReference>
<dbReference type="GO" id="GO:0110001">
    <property type="term" value="C:toxin-antitoxin complex"/>
    <property type="evidence" value="ECO:0007669"/>
    <property type="project" value="InterPro"/>
</dbReference>
<dbReference type="GO" id="GO:0004540">
    <property type="term" value="F:RNA nuclease activity"/>
    <property type="evidence" value="ECO:0007669"/>
    <property type="project" value="InterPro"/>
</dbReference>
<gene>
    <name evidence="6" type="ORF">K9W46_02100</name>
</gene>
<dbReference type="PANTHER" id="PTHR34139">
    <property type="entry name" value="UPF0331 PROTEIN MJ0127"/>
    <property type="match status" value="1"/>
</dbReference>
<keyword evidence="5" id="KW-0378">Hydrolase</keyword>
<evidence type="ECO:0000256" key="5">
    <source>
        <dbReference type="ARBA" id="ARBA00022801"/>
    </source>
</evidence>
<evidence type="ECO:0000256" key="4">
    <source>
        <dbReference type="ARBA" id="ARBA00022741"/>
    </source>
</evidence>
<dbReference type="PANTHER" id="PTHR34139:SF1">
    <property type="entry name" value="RNASE MJ1380-RELATED"/>
    <property type="match status" value="1"/>
</dbReference>
<reference evidence="6" key="1">
    <citation type="journal article" date="2022" name="Nat. Microbiol.">
        <title>Unique mobile elements and scalable gene flow at the prokaryote-eukaryote boundary revealed by circularized Asgard archaea genomes.</title>
        <authorList>
            <person name="Wu F."/>
            <person name="Speth D.R."/>
            <person name="Philosof A."/>
            <person name="Cremiere A."/>
            <person name="Narayanan A."/>
            <person name="Barco R.A."/>
            <person name="Connon S.A."/>
            <person name="Amend J.P."/>
            <person name="Antoshechkin I.A."/>
            <person name="Orphan V.J."/>
        </authorList>
    </citation>
    <scope>NUCLEOTIDE SEQUENCE</scope>
    <source>
        <strain evidence="6">PR6</strain>
    </source>
</reference>
<proteinExistence type="predicted"/>
<name>A0A9Y1FPM3_9ARCH</name>
<evidence type="ECO:0000256" key="3">
    <source>
        <dbReference type="ARBA" id="ARBA00022722"/>
    </source>
</evidence>
<dbReference type="InterPro" id="IPR008201">
    <property type="entry name" value="HepT-like"/>
</dbReference>
<evidence type="ECO:0000256" key="1">
    <source>
        <dbReference type="ARBA" id="ARBA00022553"/>
    </source>
</evidence>
<keyword evidence="2" id="KW-1277">Toxin-antitoxin system</keyword>
<organism evidence="6">
    <name type="scientific">Candidatus Heimdallarchaeum endolithica</name>
    <dbReference type="NCBI Taxonomy" id="2876572"/>
    <lineage>
        <taxon>Archaea</taxon>
        <taxon>Promethearchaeati</taxon>
        <taxon>Candidatus Heimdallarchaeota</taxon>
        <taxon>Candidatus Heimdallarchaeia (ex Rinke et al. 2021) (nom. nud.)</taxon>
        <taxon>Candidatus Heimdallarchaeales</taxon>
        <taxon>Candidatus Heimdallarchaeaceae</taxon>
        <taxon>Candidatus Heimdallarchaeum</taxon>
    </lineage>
</organism>
<evidence type="ECO:0000256" key="2">
    <source>
        <dbReference type="ARBA" id="ARBA00022649"/>
    </source>
</evidence>
<dbReference type="GO" id="GO:0000166">
    <property type="term" value="F:nucleotide binding"/>
    <property type="evidence" value="ECO:0007669"/>
    <property type="project" value="UniProtKB-KW"/>
</dbReference>
<dbReference type="AlphaFoldDB" id="A0A9Y1FPM3"/>
<accession>A0A9Y1FPM3</accession>
<keyword evidence="3" id="KW-0540">Nuclease</keyword>
<protein>
    <submittedName>
        <fullName evidence="6">DUF86 domain-containing protein</fullName>
    </submittedName>
</protein>
<keyword evidence="1" id="KW-0597">Phosphoprotein</keyword>
<evidence type="ECO:0000313" key="6">
    <source>
        <dbReference type="EMBL" id="UJG45012.1"/>
    </source>
</evidence>
<dbReference type="EMBL" id="CP084167">
    <property type="protein sequence ID" value="UJG45012.1"/>
    <property type="molecule type" value="Genomic_DNA"/>
</dbReference>
<dbReference type="Proteomes" id="UP001200513">
    <property type="component" value="Chromosome"/>
</dbReference>